<evidence type="ECO:0000313" key="1">
    <source>
        <dbReference type="EMBL" id="JAE22737.1"/>
    </source>
</evidence>
<organism evidence="1">
    <name type="scientific">Arundo donax</name>
    <name type="common">Giant reed</name>
    <name type="synonym">Donax arundinaceus</name>
    <dbReference type="NCBI Taxonomy" id="35708"/>
    <lineage>
        <taxon>Eukaryota</taxon>
        <taxon>Viridiplantae</taxon>
        <taxon>Streptophyta</taxon>
        <taxon>Embryophyta</taxon>
        <taxon>Tracheophyta</taxon>
        <taxon>Spermatophyta</taxon>
        <taxon>Magnoliopsida</taxon>
        <taxon>Liliopsida</taxon>
        <taxon>Poales</taxon>
        <taxon>Poaceae</taxon>
        <taxon>PACMAD clade</taxon>
        <taxon>Arundinoideae</taxon>
        <taxon>Arundineae</taxon>
        <taxon>Arundo</taxon>
    </lineage>
</organism>
<reference evidence="1" key="2">
    <citation type="journal article" date="2015" name="Data Brief">
        <title>Shoot transcriptome of the giant reed, Arundo donax.</title>
        <authorList>
            <person name="Barrero R.A."/>
            <person name="Guerrero F.D."/>
            <person name="Moolhuijzen P."/>
            <person name="Goolsby J.A."/>
            <person name="Tidwell J."/>
            <person name="Bellgard S.E."/>
            <person name="Bellgard M.I."/>
        </authorList>
    </citation>
    <scope>NUCLEOTIDE SEQUENCE</scope>
    <source>
        <tissue evidence="1">Shoot tissue taken approximately 20 cm above the soil surface</tissue>
    </source>
</reference>
<proteinExistence type="predicted"/>
<dbReference type="EMBL" id="GBRH01175159">
    <property type="protein sequence ID" value="JAE22737.1"/>
    <property type="molecule type" value="Transcribed_RNA"/>
</dbReference>
<reference evidence="1" key="1">
    <citation type="submission" date="2014-09" db="EMBL/GenBank/DDBJ databases">
        <authorList>
            <person name="Magalhaes I.L.F."/>
            <person name="Oliveira U."/>
            <person name="Santos F.R."/>
            <person name="Vidigal T.H.D.A."/>
            <person name="Brescovit A.D."/>
            <person name="Santos A.J."/>
        </authorList>
    </citation>
    <scope>NUCLEOTIDE SEQUENCE</scope>
    <source>
        <tissue evidence="1">Shoot tissue taken approximately 20 cm above the soil surface</tissue>
    </source>
</reference>
<sequence length="90" mass="10395">MLAHLIRMEASSLSPLTAAIGLIRRTPSLGRSLVILFSTFLPWLTLRLIRMTDLCTRKKFFQLRFSGTHLRILFQGNLRSLSLLPRLMLR</sequence>
<dbReference type="GO" id="GO:0016853">
    <property type="term" value="F:isomerase activity"/>
    <property type="evidence" value="ECO:0007669"/>
    <property type="project" value="UniProtKB-KW"/>
</dbReference>
<accession>A0A0A9GE16</accession>
<keyword evidence="1" id="KW-0413">Isomerase</keyword>
<protein>
    <submittedName>
        <fullName evidence="1">Peptidyl-prolyl isomerase CWC27</fullName>
    </submittedName>
</protein>
<name>A0A0A9GE16_ARUDO</name>
<dbReference type="AlphaFoldDB" id="A0A0A9GE16"/>